<keyword evidence="3" id="KW-1185">Reference proteome</keyword>
<dbReference type="AlphaFoldDB" id="A0A444YAE4"/>
<name>A0A444YAE4_ARAHY</name>
<protein>
    <submittedName>
        <fullName evidence="2">Uncharacterized protein</fullName>
    </submittedName>
</protein>
<accession>A0A444YAE4</accession>
<dbReference type="Proteomes" id="UP000289738">
    <property type="component" value="Chromosome B07"/>
</dbReference>
<evidence type="ECO:0000256" key="1">
    <source>
        <dbReference type="SAM" id="MobiDB-lite"/>
    </source>
</evidence>
<feature type="region of interest" description="Disordered" evidence="1">
    <location>
        <begin position="109"/>
        <end position="133"/>
    </location>
</feature>
<dbReference type="EMBL" id="SDMP01000017">
    <property type="protein sequence ID" value="RYQ98893.1"/>
    <property type="molecule type" value="Genomic_DNA"/>
</dbReference>
<feature type="compositionally biased region" description="Polar residues" evidence="1">
    <location>
        <begin position="119"/>
        <end position="128"/>
    </location>
</feature>
<evidence type="ECO:0000313" key="3">
    <source>
        <dbReference type="Proteomes" id="UP000289738"/>
    </source>
</evidence>
<organism evidence="2 3">
    <name type="scientific">Arachis hypogaea</name>
    <name type="common">Peanut</name>
    <dbReference type="NCBI Taxonomy" id="3818"/>
    <lineage>
        <taxon>Eukaryota</taxon>
        <taxon>Viridiplantae</taxon>
        <taxon>Streptophyta</taxon>
        <taxon>Embryophyta</taxon>
        <taxon>Tracheophyta</taxon>
        <taxon>Spermatophyta</taxon>
        <taxon>Magnoliopsida</taxon>
        <taxon>eudicotyledons</taxon>
        <taxon>Gunneridae</taxon>
        <taxon>Pentapetalae</taxon>
        <taxon>rosids</taxon>
        <taxon>fabids</taxon>
        <taxon>Fabales</taxon>
        <taxon>Fabaceae</taxon>
        <taxon>Papilionoideae</taxon>
        <taxon>50 kb inversion clade</taxon>
        <taxon>dalbergioids sensu lato</taxon>
        <taxon>Dalbergieae</taxon>
        <taxon>Pterocarpus clade</taxon>
        <taxon>Arachis</taxon>
    </lineage>
</organism>
<reference evidence="2 3" key="1">
    <citation type="submission" date="2019-01" db="EMBL/GenBank/DDBJ databases">
        <title>Sequencing of cultivated peanut Arachis hypogaea provides insights into genome evolution and oil improvement.</title>
        <authorList>
            <person name="Chen X."/>
        </authorList>
    </citation>
    <scope>NUCLEOTIDE SEQUENCE [LARGE SCALE GENOMIC DNA]</scope>
    <source>
        <strain evidence="3">cv. Fuhuasheng</strain>
        <tissue evidence="2">Leaves</tissue>
    </source>
</reference>
<proteinExistence type="predicted"/>
<comment type="caution">
    <text evidence="2">The sequence shown here is derived from an EMBL/GenBank/DDBJ whole genome shotgun (WGS) entry which is preliminary data.</text>
</comment>
<gene>
    <name evidence="2" type="ORF">Ahy_B07g086716</name>
</gene>
<evidence type="ECO:0000313" key="2">
    <source>
        <dbReference type="EMBL" id="RYQ98893.1"/>
    </source>
</evidence>
<sequence length="368" mass="42101">MLNLRIPKFSMEEAVAKLVLFIGSAWSDARDFLWCVGLALNLRKLKFSVEEAEQIPLELQALVPNLTIVKFSVEVTHAFHGSFFMLALNLNNFKVPLQIIAPLTEIPVSSPPPSEQKIAVQSPTQESLPQKPVKAYPQAQDLKARIMMVANAALKNDFGTPSFSLGFSQSSDEATITQEGEPPAKMEKSQHSLVLVEELENLVEVMDIGVVAALKYAMEESPPRKKVQPSLSFLEKFKTPVKEISEELKDDTSNEWKTIFKLDHEYQLEETRMHFASLKEELYIENLNNMLAKHKEVYIDPETNKPFHIDEYKEYMLFLDKKKLASHPFVVWWAAARRRHYLAELLHHPHSCIPPRVALKLHVQRIYS</sequence>